<accession>R8B5U1</accession>
<dbReference type="HOGENOM" id="CLU_033536_7_1_6"/>
<feature type="domain" description="Glycosyltransferase 2-like" evidence="2">
    <location>
        <begin position="6"/>
        <end position="159"/>
    </location>
</feature>
<dbReference type="PANTHER" id="PTHR48090">
    <property type="entry name" value="UNDECAPRENYL-PHOSPHATE 4-DEOXY-4-FORMAMIDO-L-ARABINOSE TRANSFERASE-RELATED"/>
    <property type="match status" value="1"/>
</dbReference>
<keyword evidence="3" id="KW-0808">Transferase</keyword>
<dbReference type="GO" id="GO:0016740">
    <property type="term" value="F:transferase activity"/>
    <property type="evidence" value="ECO:0007669"/>
    <property type="project" value="UniProtKB-KW"/>
</dbReference>
<dbReference type="Gene3D" id="3.90.550.10">
    <property type="entry name" value="Spore Coat Polysaccharide Biosynthesis Protein SpsA, Chain A"/>
    <property type="match status" value="1"/>
</dbReference>
<dbReference type="PATRIC" id="fig|1318628.3.peg.258"/>
<organism evidence="3 4">
    <name type="scientific">Marinobacter lipolyticus SM19</name>
    <dbReference type="NCBI Taxonomy" id="1318628"/>
    <lineage>
        <taxon>Bacteria</taxon>
        <taxon>Pseudomonadati</taxon>
        <taxon>Pseudomonadota</taxon>
        <taxon>Gammaproteobacteria</taxon>
        <taxon>Pseudomonadales</taxon>
        <taxon>Marinobacteraceae</taxon>
        <taxon>Marinobacter</taxon>
    </lineage>
</organism>
<dbReference type="InterPro" id="IPR029044">
    <property type="entry name" value="Nucleotide-diphossugar_trans"/>
</dbReference>
<reference evidence="3 4" key="1">
    <citation type="journal article" date="2013" name="Genome Announc.">
        <title>Draft Genome Sequence of the Moderately Halophilic Bacterium Marinobacter lipolyticus Strain SM19.</title>
        <authorList>
            <person name="Papke R.T."/>
            <person name="de la Haba R.R."/>
            <person name="Infante-Dominguez C."/>
            <person name="Perez D."/>
            <person name="Sanchez-Porro C."/>
            <person name="Lapierre P."/>
            <person name="Ventosa A."/>
        </authorList>
    </citation>
    <scope>NUCLEOTIDE SEQUENCE [LARGE SCALE GENOMIC DNA]</scope>
    <source>
        <strain evidence="3 4">SM19</strain>
    </source>
</reference>
<dbReference type="PANTHER" id="PTHR48090:SF7">
    <property type="entry name" value="RFBJ PROTEIN"/>
    <property type="match status" value="1"/>
</dbReference>
<feature type="transmembrane region" description="Helical" evidence="1">
    <location>
        <begin position="226"/>
        <end position="249"/>
    </location>
</feature>
<proteinExistence type="predicted"/>
<gene>
    <name evidence="3" type="ORF">MARLIPOL_01315</name>
</gene>
<dbReference type="eggNOG" id="COG0463">
    <property type="taxonomic scope" value="Bacteria"/>
</dbReference>
<keyword evidence="1" id="KW-1133">Transmembrane helix</keyword>
<dbReference type="CDD" id="cd04179">
    <property type="entry name" value="DPM_DPG-synthase_like"/>
    <property type="match status" value="1"/>
</dbReference>
<protein>
    <submittedName>
        <fullName evidence="3">Family 2 glycosyl transferase</fullName>
    </submittedName>
</protein>
<dbReference type="Pfam" id="PF00535">
    <property type="entry name" value="Glycos_transf_2"/>
    <property type="match status" value="1"/>
</dbReference>
<dbReference type="SUPFAM" id="SSF53448">
    <property type="entry name" value="Nucleotide-diphospho-sugar transferases"/>
    <property type="match status" value="1"/>
</dbReference>
<dbReference type="RefSeq" id="WP_012136252.1">
    <property type="nucleotide sequence ID" value="NZ_KE007306.1"/>
</dbReference>
<dbReference type="OrthoDB" id="9808633at2"/>
<name>R8B5U1_9GAMM</name>
<feature type="transmembrane region" description="Helical" evidence="1">
    <location>
        <begin position="255"/>
        <end position="272"/>
    </location>
</feature>
<dbReference type="Proteomes" id="UP000016540">
    <property type="component" value="Unassembled WGS sequence"/>
</dbReference>
<keyword evidence="1" id="KW-0812">Transmembrane</keyword>
<keyword evidence="1" id="KW-0472">Membrane</keyword>
<evidence type="ECO:0000259" key="2">
    <source>
        <dbReference type="Pfam" id="PF00535"/>
    </source>
</evidence>
<evidence type="ECO:0000313" key="3">
    <source>
        <dbReference type="EMBL" id="EON93926.1"/>
    </source>
</evidence>
<dbReference type="InterPro" id="IPR001173">
    <property type="entry name" value="Glyco_trans_2-like"/>
</dbReference>
<dbReference type="EMBL" id="ASAD01000003">
    <property type="protein sequence ID" value="EON93926.1"/>
    <property type="molecule type" value="Genomic_DNA"/>
</dbReference>
<keyword evidence="4" id="KW-1185">Reference proteome</keyword>
<dbReference type="InterPro" id="IPR050256">
    <property type="entry name" value="Glycosyltransferase_2"/>
</dbReference>
<sequence>MTDSLSIIIPAKNEQLSLPDVLDGISSSCSPLEIIVVDDGSTDETAKVAARDGVKVISHPYSKGNGAAIKAGVRAAKGDILLFMDADGQHDPQDIPRLLAKLNEGFDLVVGSRQKGSQANVGRGVANKVYNWLASYMTGHKVADLTSGFRVARAKKFREFLSLLPNGFSYPTTSTMAFFRAGYSVAYEAIHAGRRDGKSHIRPLKDGIRFLLIIFKIGTLYSPLKLFFPLSLLPLLMGIGYYIFTYISVGRFTNMSALLFTTAILIFLMGLVSEQITQLMYQESDSGDDRVEEAQGDQSSK</sequence>
<dbReference type="STRING" id="1318628.MARLIPOL_01315"/>
<comment type="caution">
    <text evidence="3">The sequence shown here is derived from an EMBL/GenBank/DDBJ whole genome shotgun (WGS) entry which is preliminary data.</text>
</comment>
<evidence type="ECO:0000256" key="1">
    <source>
        <dbReference type="SAM" id="Phobius"/>
    </source>
</evidence>
<dbReference type="AlphaFoldDB" id="R8B5U1"/>
<evidence type="ECO:0000313" key="4">
    <source>
        <dbReference type="Proteomes" id="UP000016540"/>
    </source>
</evidence>